<dbReference type="InterPro" id="IPR007272">
    <property type="entry name" value="Sulf_transp_TsuA/YedE"/>
</dbReference>
<dbReference type="AlphaFoldDB" id="A6UQI5"/>
<dbReference type="STRING" id="406327.Mevan_0851"/>
<feature type="transmembrane region" description="Helical" evidence="1">
    <location>
        <begin position="133"/>
        <end position="158"/>
    </location>
</feature>
<accession>A6UQI5</accession>
<dbReference type="Proteomes" id="UP000001107">
    <property type="component" value="Chromosome"/>
</dbReference>
<dbReference type="OrthoDB" id="65937at2157"/>
<name>A6UQI5_METVS</name>
<evidence type="ECO:0000313" key="3">
    <source>
        <dbReference type="Proteomes" id="UP000001107"/>
    </source>
</evidence>
<dbReference type="EMBL" id="CP000742">
    <property type="protein sequence ID" value="ABR54757.1"/>
    <property type="molecule type" value="Genomic_DNA"/>
</dbReference>
<dbReference type="RefSeq" id="WP_011972658.1">
    <property type="nucleotide sequence ID" value="NC_009634.1"/>
</dbReference>
<reference evidence="2" key="1">
    <citation type="submission" date="2007-06" db="EMBL/GenBank/DDBJ databases">
        <title>Complete sequence of Methanococcus vannielii SB.</title>
        <authorList>
            <consortium name="US DOE Joint Genome Institute"/>
            <person name="Copeland A."/>
            <person name="Lucas S."/>
            <person name="Lapidus A."/>
            <person name="Barry K."/>
            <person name="Glavina del Rio T."/>
            <person name="Dalin E."/>
            <person name="Tice H."/>
            <person name="Pitluck S."/>
            <person name="Chain P."/>
            <person name="Malfatti S."/>
            <person name="Shin M."/>
            <person name="Vergez L."/>
            <person name="Schmutz J."/>
            <person name="Larimer F."/>
            <person name="Land M."/>
            <person name="Hauser L."/>
            <person name="Kyrpides N."/>
            <person name="Anderson I."/>
            <person name="Sieprawska-Lupa M."/>
            <person name="Whitman W.B."/>
            <person name="Richardson P."/>
        </authorList>
    </citation>
    <scope>NUCLEOTIDE SEQUENCE [LARGE SCALE GENOMIC DNA]</scope>
    <source>
        <strain evidence="2">SB</strain>
    </source>
</reference>
<evidence type="ECO:0000256" key="1">
    <source>
        <dbReference type="SAM" id="Phobius"/>
    </source>
</evidence>
<dbReference type="Pfam" id="PF04143">
    <property type="entry name" value="Sulf_transp"/>
    <property type="match status" value="1"/>
</dbReference>
<proteinExistence type="predicted"/>
<evidence type="ECO:0000313" key="2">
    <source>
        <dbReference type="EMBL" id="ABR54757.1"/>
    </source>
</evidence>
<keyword evidence="1" id="KW-0472">Membrane</keyword>
<keyword evidence="1" id="KW-1133">Transmembrane helix</keyword>
<organism evidence="2 3">
    <name type="scientific">Methanococcus vannielii (strain ATCC 35089 / DSM 1224 / JCM 13029 / OCM 148 / SB)</name>
    <dbReference type="NCBI Taxonomy" id="406327"/>
    <lineage>
        <taxon>Archaea</taxon>
        <taxon>Methanobacteriati</taxon>
        <taxon>Methanobacteriota</taxon>
        <taxon>Methanomada group</taxon>
        <taxon>Methanococci</taxon>
        <taxon>Methanococcales</taxon>
        <taxon>Methanococcaceae</taxon>
        <taxon>Methanococcus</taxon>
    </lineage>
</organism>
<gene>
    <name evidence="2" type="ordered locus">Mevan_0851</name>
</gene>
<keyword evidence="1" id="KW-0812">Transmembrane</keyword>
<dbReference type="KEGG" id="mvn:Mevan_0851"/>
<dbReference type="GeneID" id="5324969"/>
<sequence>MDIYQYLPAIGTLVFGTLLGYLGQRSALCFCGGLRDFSLMKDTWLLKGLFGFIGGALIGSILFHIVGLLPLFPWILTKGVTAIPGGAAGGLGFMPNLVAALIGGFGVGFLSIIQGGCPFRNFIMAGEGNQTAIMYIIGLAVGAVIYHQWALSFIQSILA</sequence>
<protein>
    <submittedName>
        <fullName evidence="2">Transporter component</fullName>
    </submittedName>
</protein>
<dbReference type="HOGENOM" id="CLU_1673998_0_0_2"/>
<dbReference type="eggNOG" id="arCOG05118">
    <property type="taxonomic scope" value="Archaea"/>
</dbReference>
<feature type="transmembrane region" description="Helical" evidence="1">
    <location>
        <begin position="44"/>
        <end position="72"/>
    </location>
</feature>
<feature type="transmembrane region" description="Helical" evidence="1">
    <location>
        <begin position="6"/>
        <end position="23"/>
    </location>
</feature>
<feature type="transmembrane region" description="Helical" evidence="1">
    <location>
        <begin position="92"/>
        <end position="113"/>
    </location>
</feature>
<keyword evidence="3" id="KW-1185">Reference proteome</keyword>